<reference evidence="3" key="1">
    <citation type="journal article" date="2020" name="Stud. Mycol.">
        <title>101 Dothideomycetes genomes: a test case for predicting lifestyles and emergence of pathogens.</title>
        <authorList>
            <person name="Haridas S."/>
            <person name="Albert R."/>
            <person name="Binder M."/>
            <person name="Bloem J."/>
            <person name="Labutti K."/>
            <person name="Salamov A."/>
            <person name="Andreopoulos B."/>
            <person name="Baker S."/>
            <person name="Barry K."/>
            <person name="Bills G."/>
            <person name="Bluhm B."/>
            <person name="Cannon C."/>
            <person name="Castanera R."/>
            <person name="Culley D."/>
            <person name="Daum C."/>
            <person name="Ezra D."/>
            <person name="Gonzalez J."/>
            <person name="Henrissat B."/>
            <person name="Kuo A."/>
            <person name="Liang C."/>
            <person name="Lipzen A."/>
            <person name="Lutzoni F."/>
            <person name="Magnuson J."/>
            <person name="Mondo S."/>
            <person name="Nolan M."/>
            <person name="Ohm R."/>
            <person name="Pangilinan J."/>
            <person name="Park H.-J."/>
            <person name="Ramirez L."/>
            <person name="Alfaro M."/>
            <person name="Sun H."/>
            <person name="Tritt A."/>
            <person name="Yoshinaga Y."/>
            <person name="Zwiers L.-H."/>
            <person name="Turgeon B."/>
            <person name="Goodwin S."/>
            <person name="Spatafora J."/>
            <person name="Crous P."/>
            <person name="Grigoriev I."/>
        </authorList>
    </citation>
    <scope>NUCLEOTIDE SEQUENCE</scope>
    <source>
        <strain evidence="3">CBS 109.77</strain>
    </source>
</reference>
<dbReference type="AlphaFoldDB" id="A0A6A6WYR5"/>
<dbReference type="OrthoDB" id="3642826at2759"/>
<gene>
    <name evidence="3" type="ORF">K505DRAFT_98987</name>
</gene>
<keyword evidence="2" id="KW-0732">Signal</keyword>
<organism evidence="3 4">
    <name type="scientific">Melanomma pulvis-pyrius CBS 109.77</name>
    <dbReference type="NCBI Taxonomy" id="1314802"/>
    <lineage>
        <taxon>Eukaryota</taxon>
        <taxon>Fungi</taxon>
        <taxon>Dikarya</taxon>
        <taxon>Ascomycota</taxon>
        <taxon>Pezizomycotina</taxon>
        <taxon>Dothideomycetes</taxon>
        <taxon>Pleosporomycetidae</taxon>
        <taxon>Pleosporales</taxon>
        <taxon>Melanommataceae</taxon>
        <taxon>Melanomma</taxon>
    </lineage>
</organism>
<dbReference type="EMBL" id="MU002165">
    <property type="protein sequence ID" value="KAF2789071.1"/>
    <property type="molecule type" value="Genomic_DNA"/>
</dbReference>
<feature type="region of interest" description="Disordered" evidence="1">
    <location>
        <begin position="76"/>
        <end position="120"/>
    </location>
</feature>
<proteinExistence type="predicted"/>
<feature type="signal peptide" evidence="2">
    <location>
        <begin position="1"/>
        <end position="19"/>
    </location>
</feature>
<evidence type="ECO:0000313" key="4">
    <source>
        <dbReference type="Proteomes" id="UP000799757"/>
    </source>
</evidence>
<dbReference type="Proteomes" id="UP000799757">
    <property type="component" value="Unassembled WGS sequence"/>
</dbReference>
<keyword evidence="4" id="KW-1185">Reference proteome</keyword>
<feature type="chain" id="PRO_5025449901" evidence="2">
    <location>
        <begin position="20"/>
        <end position="843"/>
    </location>
</feature>
<name>A0A6A6WYR5_9PLEO</name>
<evidence type="ECO:0000313" key="3">
    <source>
        <dbReference type="EMBL" id="KAF2789071.1"/>
    </source>
</evidence>
<evidence type="ECO:0000256" key="2">
    <source>
        <dbReference type="SAM" id="SignalP"/>
    </source>
</evidence>
<accession>A0A6A6WYR5</accession>
<protein>
    <submittedName>
        <fullName evidence="3">Uncharacterized protein</fullName>
    </submittedName>
</protein>
<evidence type="ECO:0000256" key="1">
    <source>
        <dbReference type="SAM" id="MobiDB-lite"/>
    </source>
</evidence>
<sequence>MFAVHSFAVLCALLSLCASTPFRPRGNDSTGTGSYSARIPQTDTPCYPASNWNRTSIWTSSSVVATPRPAPTTPTLAAIETPPYPFSGPATAVSSENGRPRPTGQVPLKSPPSRNETGPASCTVNIPSARIDWWYLAAFQHIIATLTSFAANDTNGGSYLATILNTNTFDVTSALSTDLLFTETSSYNAEWDWTITFMEEYTVRPTAAMTSIVTRTAAVPLPSDGFVPVEDIRQYSLPLYDLAPATFAITGAPNSAFTATSATPFLYFTAYEVESAVLVTAENGRIGSSATTETIRLPNVHMYPYWLKGIEDYTAATGPVPEEFLQQISQSACSAGTIQAIVTVLVVVDLTYINLEGGQPFFVHEESSVTGFEVIATDDPRPLVFDTGRPGTTPQVLNPPIVEQTADGFLTTIPVIKPAVSQTAATTTSARHEAGTGSNIPQGVMPPEQTRQISVTVGTIGTVPVVIGPSSVIVVGSQTLQPGGPAITIGGQPVSLVNTPSGQVRPPPVLTIGSTTLTGNAATQFFIAPGQTLTAGGTATVDGTIVSLAPSASFIVIGGSTQVFPTAAVAITARPEIVIGGSTFTANPENPASAPTFVIFGQTLAPNQVITIDGTTISLAPSASFVVINGATSILPNPAAAQITAPPLTIGQAVFTALPGSGTTYIIGTHTLTPGGAITIADTTISLAPGATALIINGQTTLISNAQTQPSITNPPLLTIGSQTYTAAPGIGTTFLIGFETLTPGGTVTIDGTTIILAPGATQLIYGSSGRTTTTALFPATTTRSQLITGTGTSEPSAGATGANEEAAATTSQKGAGWSVKSKSKVGSGGLSLLIGILGLVMG</sequence>